<feature type="compositionally biased region" description="Polar residues" evidence="2">
    <location>
        <begin position="37"/>
        <end position="52"/>
    </location>
</feature>
<evidence type="ECO:0000256" key="1">
    <source>
        <dbReference type="SAM" id="Coils"/>
    </source>
</evidence>
<dbReference type="EMBL" id="MCGN01000003">
    <property type="protein sequence ID" value="ORY98996.1"/>
    <property type="molecule type" value="Genomic_DNA"/>
</dbReference>
<accession>A0A1X2HK76</accession>
<organism evidence="3 4">
    <name type="scientific">Syncephalastrum racemosum</name>
    <name type="common">Filamentous fungus</name>
    <dbReference type="NCBI Taxonomy" id="13706"/>
    <lineage>
        <taxon>Eukaryota</taxon>
        <taxon>Fungi</taxon>
        <taxon>Fungi incertae sedis</taxon>
        <taxon>Mucoromycota</taxon>
        <taxon>Mucoromycotina</taxon>
        <taxon>Mucoromycetes</taxon>
        <taxon>Mucorales</taxon>
        <taxon>Syncephalastraceae</taxon>
        <taxon>Syncephalastrum</taxon>
    </lineage>
</organism>
<dbReference type="AlphaFoldDB" id="A0A1X2HK76"/>
<dbReference type="Proteomes" id="UP000242180">
    <property type="component" value="Unassembled WGS sequence"/>
</dbReference>
<evidence type="ECO:0000313" key="4">
    <source>
        <dbReference type="Proteomes" id="UP000242180"/>
    </source>
</evidence>
<sequence>MLSPGSSEAKEPNADRLAQARRKFLKYQSKKNKARETNQQASDGDSIGRQSLDTNVSTLNDIEETDKCKQELGRALERIRQLEIEIKYLRNENRELHQLMESEVFADPLTTFDGHLLGKNIIYINIYILHWDNTTVFNRGSFGSRGETNHQCSSPEIGDTQAQIP</sequence>
<feature type="coiled-coil region" evidence="1">
    <location>
        <begin position="65"/>
        <end position="99"/>
    </location>
</feature>
<feature type="region of interest" description="Disordered" evidence="2">
    <location>
        <begin position="144"/>
        <end position="165"/>
    </location>
</feature>
<evidence type="ECO:0000256" key="2">
    <source>
        <dbReference type="SAM" id="MobiDB-lite"/>
    </source>
</evidence>
<feature type="compositionally biased region" description="Polar residues" evidence="2">
    <location>
        <begin position="149"/>
        <end position="165"/>
    </location>
</feature>
<dbReference type="OrthoDB" id="10602808at2759"/>
<reference evidence="3 4" key="1">
    <citation type="submission" date="2016-07" db="EMBL/GenBank/DDBJ databases">
        <title>Pervasive Adenine N6-methylation of Active Genes in Fungi.</title>
        <authorList>
            <consortium name="DOE Joint Genome Institute"/>
            <person name="Mondo S.J."/>
            <person name="Dannebaum R.O."/>
            <person name="Kuo R.C."/>
            <person name="Labutti K."/>
            <person name="Haridas S."/>
            <person name="Kuo A."/>
            <person name="Salamov A."/>
            <person name="Ahrendt S.R."/>
            <person name="Lipzen A."/>
            <person name="Sullivan W."/>
            <person name="Andreopoulos W.B."/>
            <person name="Clum A."/>
            <person name="Lindquist E."/>
            <person name="Daum C."/>
            <person name="Ramamoorthy G.K."/>
            <person name="Gryganskyi A."/>
            <person name="Culley D."/>
            <person name="Magnuson J.K."/>
            <person name="James T.Y."/>
            <person name="O'Malley M.A."/>
            <person name="Stajich J.E."/>
            <person name="Spatafora J.W."/>
            <person name="Visel A."/>
            <person name="Grigoriev I.V."/>
        </authorList>
    </citation>
    <scope>NUCLEOTIDE SEQUENCE [LARGE SCALE GENOMIC DNA]</scope>
    <source>
        <strain evidence="3 4">NRRL 2496</strain>
    </source>
</reference>
<evidence type="ECO:0000313" key="3">
    <source>
        <dbReference type="EMBL" id="ORY98996.1"/>
    </source>
</evidence>
<name>A0A1X2HK76_SYNRA</name>
<comment type="caution">
    <text evidence="3">The sequence shown here is derived from an EMBL/GenBank/DDBJ whole genome shotgun (WGS) entry which is preliminary data.</text>
</comment>
<feature type="region of interest" description="Disordered" evidence="2">
    <location>
        <begin position="1"/>
        <end position="52"/>
    </location>
</feature>
<protein>
    <submittedName>
        <fullName evidence="3">Uncharacterized protein</fullName>
    </submittedName>
</protein>
<dbReference type="InParanoid" id="A0A1X2HK76"/>
<keyword evidence="4" id="KW-1185">Reference proteome</keyword>
<keyword evidence="1" id="KW-0175">Coiled coil</keyword>
<gene>
    <name evidence="3" type="ORF">BCR43DRAFT_488549</name>
</gene>
<feature type="compositionally biased region" description="Basic residues" evidence="2">
    <location>
        <begin position="19"/>
        <end position="33"/>
    </location>
</feature>
<proteinExistence type="predicted"/>